<reference evidence="2" key="2">
    <citation type="submission" date="2021-09" db="EMBL/GenBank/DDBJ databases">
        <authorList>
            <person name="Jia N."/>
            <person name="Wang J."/>
            <person name="Shi W."/>
            <person name="Du L."/>
            <person name="Sun Y."/>
            <person name="Zhan W."/>
            <person name="Jiang J."/>
            <person name="Wang Q."/>
            <person name="Zhang B."/>
            <person name="Ji P."/>
            <person name="Sakyi L.B."/>
            <person name="Cui X."/>
            <person name="Yuan T."/>
            <person name="Jiang B."/>
            <person name="Yang W."/>
            <person name="Lam T.T.-Y."/>
            <person name="Chang Q."/>
            <person name="Ding S."/>
            <person name="Wang X."/>
            <person name="Zhu J."/>
            <person name="Ruan X."/>
            <person name="Zhao L."/>
            <person name="Wei J."/>
            <person name="Que T."/>
            <person name="Du C."/>
            <person name="Cheng J."/>
            <person name="Dai P."/>
            <person name="Han X."/>
            <person name="Huang E."/>
            <person name="Gao Y."/>
            <person name="Liu J."/>
            <person name="Shao H."/>
            <person name="Ye R."/>
            <person name="Li L."/>
            <person name="Wei W."/>
            <person name="Wang X."/>
            <person name="Wang C."/>
            <person name="Huo Q."/>
            <person name="Li W."/>
            <person name="Guo W."/>
            <person name="Chen H."/>
            <person name="Chen S."/>
            <person name="Zhou L."/>
            <person name="Zhou L."/>
            <person name="Ni X."/>
            <person name="Tian J."/>
            <person name="Zhou Y."/>
            <person name="Sheng Y."/>
            <person name="Liu T."/>
            <person name="Pan Y."/>
            <person name="Xia L."/>
            <person name="Li J."/>
            <person name="Zhao F."/>
            <person name="Cao W."/>
        </authorList>
    </citation>
    <scope>NUCLEOTIDE SEQUENCE</scope>
    <source>
        <strain evidence="2">Rsan-2018</strain>
        <tissue evidence="2">Larvae</tissue>
    </source>
</reference>
<name>A0A9D4PGU7_RHISA</name>
<dbReference type="EMBL" id="JABSTV010001254">
    <property type="protein sequence ID" value="KAH7940262.1"/>
    <property type="molecule type" value="Genomic_DNA"/>
</dbReference>
<dbReference type="AlphaFoldDB" id="A0A9D4PGU7"/>
<dbReference type="VEuPathDB" id="VectorBase:RSAN_050509"/>
<comment type="caution">
    <text evidence="2">The sequence shown here is derived from an EMBL/GenBank/DDBJ whole genome shotgun (WGS) entry which is preliminary data.</text>
</comment>
<proteinExistence type="predicted"/>
<reference evidence="2" key="1">
    <citation type="journal article" date="2020" name="Cell">
        <title>Large-Scale Comparative Analyses of Tick Genomes Elucidate Their Genetic Diversity and Vector Capacities.</title>
        <authorList>
            <consortium name="Tick Genome and Microbiome Consortium (TIGMIC)"/>
            <person name="Jia N."/>
            <person name="Wang J."/>
            <person name="Shi W."/>
            <person name="Du L."/>
            <person name="Sun Y."/>
            <person name="Zhan W."/>
            <person name="Jiang J.F."/>
            <person name="Wang Q."/>
            <person name="Zhang B."/>
            <person name="Ji P."/>
            <person name="Bell-Sakyi L."/>
            <person name="Cui X.M."/>
            <person name="Yuan T.T."/>
            <person name="Jiang B.G."/>
            <person name="Yang W.F."/>
            <person name="Lam T.T."/>
            <person name="Chang Q.C."/>
            <person name="Ding S.J."/>
            <person name="Wang X.J."/>
            <person name="Zhu J.G."/>
            <person name="Ruan X.D."/>
            <person name="Zhao L."/>
            <person name="Wei J.T."/>
            <person name="Ye R.Z."/>
            <person name="Que T.C."/>
            <person name="Du C.H."/>
            <person name="Zhou Y.H."/>
            <person name="Cheng J.X."/>
            <person name="Dai P.F."/>
            <person name="Guo W.B."/>
            <person name="Han X.H."/>
            <person name="Huang E.J."/>
            <person name="Li L.F."/>
            <person name="Wei W."/>
            <person name="Gao Y.C."/>
            <person name="Liu J.Z."/>
            <person name="Shao H.Z."/>
            <person name="Wang X."/>
            <person name="Wang C.C."/>
            <person name="Yang T.C."/>
            <person name="Huo Q.B."/>
            <person name="Li W."/>
            <person name="Chen H.Y."/>
            <person name="Chen S.E."/>
            <person name="Zhou L.G."/>
            <person name="Ni X.B."/>
            <person name="Tian J.H."/>
            <person name="Sheng Y."/>
            <person name="Liu T."/>
            <person name="Pan Y.S."/>
            <person name="Xia L.Y."/>
            <person name="Li J."/>
            <person name="Zhao F."/>
            <person name="Cao W.C."/>
        </authorList>
    </citation>
    <scope>NUCLEOTIDE SEQUENCE</scope>
    <source>
        <strain evidence="2">Rsan-2018</strain>
    </source>
</reference>
<keyword evidence="3" id="KW-1185">Reference proteome</keyword>
<organism evidence="2 3">
    <name type="scientific">Rhipicephalus sanguineus</name>
    <name type="common">Brown dog tick</name>
    <name type="synonym">Ixodes sanguineus</name>
    <dbReference type="NCBI Taxonomy" id="34632"/>
    <lineage>
        <taxon>Eukaryota</taxon>
        <taxon>Metazoa</taxon>
        <taxon>Ecdysozoa</taxon>
        <taxon>Arthropoda</taxon>
        <taxon>Chelicerata</taxon>
        <taxon>Arachnida</taxon>
        <taxon>Acari</taxon>
        <taxon>Parasitiformes</taxon>
        <taxon>Ixodida</taxon>
        <taxon>Ixodoidea</taxon>
        <taxon>Ixodidae</taxon>
        <taxon>Rhipicephalinae</taxon>
        <taxon>Rhipicephalus</taxon>
        <taxon>Rhipicephalus</taxon>
    </lineage>
</organism>
<protein>
    <recommendedName>
        <fullName evidence="4">Reverse transcriptase domain-containing protein</fullName>
    </recommendedName>
</protein>
<sequence length="378" mass="43026">MVRTAASQASCEDVDKCVRMTVEGLPTTLVTKPQEDLRLLLSYKKKDSWLLRKTPMPKERGSQCSNTQKSDEVLAKTKKHVTHKDETLFRVIISERGTWQRHLGRHPQRYINLLWLDDPYLLRSLAEVSEFLSALVPSGVGGVSFDVKDLYYSMPQDMLMKVVNEAIDSHGVVRIQNDCGVSVEGCLELLRTYLQSSIVGELRGFNVVRVFRYVDHYLVLFQVEDNSTEARSRQLLHRFEATLDGPSLTMKLPTEQRLRFLDLELTFAREHVCWAYSPRSKKALLPFTSGHSKLVKRGIAVSALRNALQRSCHHKIQDSFVNQTERLNAAGFPSHMLCELATMFLCKKGTNAAEKRQRTGVTPEDCGYPLSSRRLTSH</sequence>
<feature type="region of interest" description="Disordered" evidence="1">
    <location>
        <begin position="357"/>
        <end position="378"/>
    </location>
</feature>
<accession>A0A9D4PGU7</accession>
<dbReference type="Proteomes" id="UP000821837">
    <property type="component" value="Chromosome 8"/>
</dbReference>
<evidence type="ECO:0000256" key="1">
    <source>
        <dbReference type="SAM" id="MobiDB-lite"/>
    </source>
</evidence>
<gene>
    <name evidence="2" type="ORF">HPB52_022582</name>
</gene>
<evidence type="ECO:0000313" key="3">
    <source>
        <dbReference type="Proteomes" id="UP000821837"/>
    </source>
</evidence>
<evidence type="ECO:0008006" key="4">
    <source>
        <dbReference type="Google" id="ProtNLM"/>
    </source>
</evidence>
<evidence type="ECO:0000313" key="2">
    <source>
        <dbReference type="EMBL" id="KAH7940262.1"/>
    </source>
</evidence>